<feature type="region of interest" description="Disordered" evidence="3">
    <location>
        <begin position="403"/>
        <end position="424"/>
    </location>
</feature>
<dbReference type="Proteomes" id="UP000694845">
    <property type="component" value="Unplaced"/>
</dbReference>
<protein>
    <submittedName>
        <fullName evidence="8">Semaphorin-2A-like</fullName>
    </submittedName>
</protein>
<dbReference type="SMART" id="SM00630">
    <property type="entry name" value="Sema"/>
    <property type="match status" value="1"/>
</dbReference>
<sequence>MYHHPLVMFVAALWLLMFLPVDKVLVTSMRLKTDRPRITLDKLRGLSFDVKFHQPSKTGQPFYRILNKIKNTGNEVVYIGGNETLIKLSINATNSATSIYTTDLVTDEPPLIVSCDQKSTDPEKECWNFIRVAEETSSSGSYVCGTNSQSALCYLCSQDLMNCSSVSGAAPKLVPLLPGVNPSAAVFNQDGSEILYGGDANSDTFQRYGLSADGSTTFELDTVTVGLQFINEAVFVGKPFPFTDSSDRKYIFTFYRERAEEYSNLGEKLYSRIARVCQNDTGGPVNTQKFVTFIKARLNCSIPDDLLPYEFSEIQDVLWTDGNEGPEAYAVFTSPTNGPEASALCRYRMVDIMKLFDEGESKLQLGGNVNRQWLPILLENPRPGTCDEVHTTDYPPLLDKLVPNYNPLEPAPGDQPPPPANLKQSDAPTLYVDGVHFTSLAIDIDNCTYYFGTTTGSVIKAFKYNCNSAAEPFKTIEITELGTSGTTVTGLELISKGNAKFLVVTTEESVITWRTERTVCSGKCMSECEELGPGCVWRDNRCQCVLPYDCINGDSSGTSTFLVQPDMSSIRTLSNSEVVLLCQVDFGSCPERPVNLSWVQDHNDSFVNNNNHLVKLTKLSDKLLELRLRVIHNKSNGSYTCTAQVGDKMETRQVQVEADNRLTEDGIKLRCDHYQELERNKPVVSGDTCSVDIEECSSCYIGHQSDRPPF</sequence>
<dbReference type="InterPro" id="IPR007110">
    <property type="entry name" value="Ig-like_dom"/>
</dbReference>
<evidence type="ECO:0000313" key="8">
    <source>
        <dbReference type="RefSeq" id="XP_022108208.1"/>
    </source>
</evidence>
<dbReference type="GO" id="GO:0045499">
    <property type="term" value="F:chemorepellent activity"/>
    <property type="evidence" value="ECO:0007669"/>
    <property type="project" value="TreeGrafter"/>
</dbReference>
<evidence type="ECO:0000259" key="5">
    <source>
        <dbReference type="PROSITE" id="PS50835"/>
    </source>
</evidence>
<dbReference type="PROSITE" id="PS50835">
    <property type="entry name" value="IG_LIKE"/>
    <property type="match status" value="1"/>
</dbReference>
<reference evidence="8" key="1">
    <citation type="submission" date="2025-08" db="UniProtKB">
        <authorList>
            <consortium name="RefSeq"/>
        </authorList>
    </citation>
    <scope>IDENTIFICATION</scope>
</reference>
<dbReference type="OrthoDB" id="9988752at2759"/>
<dbReference type="GO" id="GO:0071526">
    <property type="term" value="P:semaphorin-plexin signaling pathway"/>
    <property type="evidence" value="ECO:0007669"/>
    <property type="project" value="TreeGrafter"/>
</dbReference>
<dbReference type="GO" id="GO:0030215">
    <property type="term" value="F:semaphorin receptor binding"/>
    <property type="evidence" value="ECO:0007669"/>
    <property type="project" value="InterPro"/>
</dbReference>
<dbReference type="GO" id="GO:0005886">
    <property type="term" value="C:plasma membrane"/>
    <property type="evidence" value="ECO:0007669"/>
    <property type="project" value="TreeGrafter"/>
</dbReference>
<dbReference type="SUPFAM" id="SSF48726">
    <property type="entry name" value="Immunoglobulin"/>
    <property type="match status" value="1"/>
</dbReference>
<evidence type="ECO:0000256" key="3">
    <source>
        <dbReference type="SAM" id="MobiDB-lite"/>
    </source>
</evidence>
<dbReference type="PANTHER" id="PTHR11036">
    <property type="entry name" value="SEMAPHORIN"/>
    <property type="match status" value="1"/>
</dbReference>
<dbReference type="PROSITE" id="PS51004">
    <property type="entry name" value="SEMA"/>
    <property type="match status" value="1"/>
</dbReference>
<dbReference type="InterPro" id="IPR015943">
    <property type="entry name" value="WD40/YVTN_repeat-like_dom_sf"/>
</dbReference>
<dbReference type="KEGG" id="aplc:110988729"/>
<evidence type="ECO:0000313" key="7">
    <source>
        <dbReference type="Proteomes" id="UP000694845"/>
    </source>
</evidence>
<keyword evidence="7" id="KW-1185">Reference proteome</keyword>
<proteinExistence type="inferred from homology"/>
<feature type="domain" description="Sema" evidence="6">
    <location>
        <begin position="35"/>
        <end position="515"/>
    </location>
</feature>
<dbReference type="InterPro" id="IPR027231">
    <property type="entry name" value="Semaphorin"/>
</dbReference>
<feature type="chain" id="PRO_5034294449" evidence="4">
    <location>
        <begin position="24"/>
        <end position="710"/>
    </location>
</feature>
<comment type="similarity">
    <text evidence="1">Belongs to the semaphorin family.</text>
</comment>
<gene>
    <name evidence="8" type="primary">LOC110988729</name>
</gene>
<dbReference type="PANTHER" id="PTHR11036:SF127">
    <property type="entry name" value="SEMAPHORIN-1A"/>
    <property type="match status" value="1"/>
</dbReference>
<dbReference type="GeneID" id="110988729"/>
<dbReference type="InterPro" id="IPR001627">
    <property type="entry name" value="Semap_dom"/>
</dbReference>
<evidence type="ECO:0000256" key="1">
    <source>
        <dbReference type="ARBA" id="ARBA00009492"/>
    </source>
</evidence>
<dbReference type="InterPro" id="IPR036179">
    <property type="entry name" value="Ig-like_dom_sf"/>
</dbReference>
<dbReference type="Gene3D" id="2.130.10.10">
    <property type="entry name" value="YVTN repeat-like/Quinoprotein amine dehydrogenase"/>
    <property type="match status" value="1"/>
</dbReference>
<feature type="compositionally biased region" description="Pro residues" evidence="3">
    <location>
        <begin position="409"/>
        <end position="420"/>
    </location>
</feature>
<dbReference type="GO" id="GO:0030335">
    <property type="term" value="P:positive regulation of cell migration"/>
    <property type="evidence" value="ECO:0007669"/>
    <property type="project" value="TreeGrafter"/>
</dbReference>
<evidence type="ECO:0000259" key="6">
    <source>
        <dbReference type="PROSITE" id="PS51004"/>
    </source>
</evidence>
<evidence type="ECO:0000256" key="2">
    <source>
        <dbReference type="PROSITE-ProRule" id="PRU00352"/>
    </source>
</evidence>
<accession>A0A8B7ZRK1</accession>
<dbReference type="Pfam" id="PF01403">
    <property type="entry name" value="Sema"/>
    <property type="match status" value="1"/>
</dbReference>
<feature type="signal peptide" evidence="4">
    <location>
        <begin position="1"/>
        <end position="23"/>
    </location>
</feature>
<dbReference type="OMA" id="ITWRTER"/>
<dbReference type="Gene3D" id="2.60.40.10">
    <property type="entry name" value="Immunoglobulins"/>
    <property type="match status" value="1"/>
</dbReference>
<keyword evidence="4" id="KW-0732">Signal</keyword>
<organism evidence="7 8">
    <name type="scientific">Acanthaster planci</name>
    <name type="common">Crown-of-thorns starfish</name>
    <dbReference type="NCBI Taxonomy" id="133434"/>
    <lineage>
        <taxon>Eukaryota</taxon>
        <taxon>Metazoa</taxon>
        <taxon>Echinodermata</taxon>
        <taxon>Eleutherozoa</taxon>
        <taxon>Asterozoa</taxon>
        <taxon>Asteroidea</taxon>
        <taxon>Valvatacea</taxon>
        <taxon>Valvatida</taxon>
        <taxon>Acanthasteridae</taxon>
        <taxon>Acanthaster</taxon>
    </lineage>
</organism>
<dbReference type="AlphaFoldDB" id="A0A8B7ZRK1"/>
<dbReference type="GO" id="GO:0007411">
    <property type="term" value="P:axon guidance"/>
    <property type="evidence" value="ECO:0007669"/>
    <property type="project" value="TreeGrafter"/>
</dbReference>
<dbReference type="RefSeq" id="XP_022108208.1">
    <property type="nucleotide sequence ID" value="XM_022252516.1"/>
</dbReference>
<name>A0A8B7ZRK1_ACAPL</name>
<dbReference type="InterPro" id="IPR013783">
    <property type="entry name" value="Ig-like_fold"/>
</dbReference>
<comment type="caution">
    <text evidence="2">Lacks conserved residue(s) required for the propagation of feature annotation.</text>
</comment>
<dbReference type="InterPro" id="IPR036352">
    <property type="entry name" value="Semap_dom_sf"/>
</dbReference>
<feature type="domain" description="Ig-like" evidence="5">
    <location>
        <begin position="565"/>
        <end position="657"/>
    </location>
</feature>
<dbReference type="SUPFAM" id="SSF101912">
    <property type="entry name" value="Sema domain"/>
    <property type="match status" value="1"/>
</dbReference>
<evidence type="ECO:0000256" key="4">
    <source>
        <dbReference type="SAM" id="SignalP"/>
    </source>
</evidence>